<comment type="caution">
    <text evidence="1">The sequence shown here is derived from an EMBL/GenBank/DDBJ whole genome shotgun (WGS) entry which is preliminary data.</text>
</comment>
<accession>A0A6N8DR91</accession>
<proteinExistence type="predicted"/>
<sequence length="67" mass="7134">MHLHQSALAGEPRLRVVFGNTPVAMGLPVGSTLGDVADWVGDVARKHNGPVRSIDVKCPRRAPPRLG</sequence>
<reference evidence="1 2" key="1">
    <citation type="submission" date="2019-11" db="EMBL/GenBank/DDBJ databases">
        <title>Whole-genome sequence of a Rhodoblastus acidophilus DSM 142.</title>
        <authorList>
            <person name="Kyndt J.A."/>
            <person name="Meyer T.E."/>
        </authorList>
    </citation>
    <scope>NUCLEOTIDE SEQUENCE [LARGE SCALE GENOMIC DNA]</scope>
    <source>
        <strain evidence="1 2">DSM 142</strain>
    </source>
</reference>
<gene>
    <name evidence="1" type="ORF">GJ654_17690</name>
</gene>
<evidence type="ECO:0000313" key="1">
    <source>
        <dbReference type="EMBL" id="MTV32818.1"/>
    </source>
</evidence>
<dbReference type="RefSeq" id="WP_155447503.1">
    <property type="nucleotide sequence ID" value="NZ_JAOQNR010000021.1"/>
</dbReference>
<dbReference type="Proteomes" id="UP000439113">
    <property type="component" value="Unassembled WGS sequence"/>
</dbReference>
<evidence type="ECO:0000313" key="2">
    <source>
        <dbReference type="Proteomes" id="UP000439113"/>
    </source>
</evidence>
<dbReference type="EMBL" id="WNKS01000022">
    <property type="protein sequence ID" value="MTV32818.1"/>
    <property type="molecule type" value="Genomic_DNA"/>
</dbReference>
<dbReference type="OrthoDB" id="9891085at2"/>
<dbReference type="AlphaFoldDB" id="A0A6N8DR91"/>
<organism evidence="1 2">
    <name type="scientific">Rhodoblastus acidophilus</name>
    <name type="common">Rhodopseudomonas acidophila</name>
    <dbReference type="NCBI Taxonomy" id="1074"/>
    <lineage>
        <taxon>Bacteria</taxon>
        <taxon>Pseudomonadati</taxon>
        <taxon>Pseudomonadota</taxon>
        <taxon>Alphaproteobacteria</taxon>
        <taxon>Hyphomicrobiales</taxon>
        <taxon>Rhodoblastaceae</taxon>
        <taxon>Rhodoblastus</taxon>
    </lineage>
</organism>
<protein>
    <submittedName>
        <fullName evidence="1">Uncharacterized protein</fullName>
    </submittedName>
</protein>
<name>A0A6N8DR91_RHOAC</name>